<feature type="domain" description="Ig-like" evidence="5">
    <location>
        <begin position="5"/>
        <end position="119"/>
    </location>
</feature>
<name>A0AAV6FNG7_9TELE</name>
<feature type="signal peptide" evidence="4">
    <location>
        <begin position="1"/>
        <end position="21"/>
    </location>
</feature>
<gene>
    <name evidence="6" type="ORF">AALO_G00252900</name>
</gene>
<feature type="chain" id="PRO_5043372240" description="Ig-like domain-containing protein" evidence="4">
    <location>
        <begin position="22"/>
        <end position="267"/>
    </location>
</feature>
<sequence length="267" mass="29189">MHLRPSLLLALVSSVTRVVCTATLTLSPSSVLVRSGDSSTLTCSLQAAKTFCYTITWFRVHPRTGEIDTSINILGGHDDDYANECKGTITSAKPGDSGVYYCSLVHSALSFFSSGATVTVIGAIAVRPSVQIFSPLDSSRHNSDVQLLCWVMQVVPSQVHVSWTIDGERADGWTGSAWTNGGNSAVEFTRSWVRVRAERWERGAECVCEVEYAGETIRKTAQRRAQNDLSGSCHAVMWVYRWLGIISSVLFVLLIFALIVYCAANIK</sequence>
<dbReference type="PROSITE" id="PS50835">
    <property type="entry name" value="IG_LIKE"/>
    <property type="match status" value="2"/>
</dbReference>
<dbReference type="CDD" id="cd00099">
    <property type="entry name" value="IgV"/>
    <property type="match status" value="1"/>
</dbReference>
<proteinExistence type="predicted"/>
<dbReference type="EMBL" id="JADWDJ010000020">
    <property type="protein sequence ID" value="KAG5264359.1"/>
    <property type="molecule type" value="Genomic_DNA"/>
</dbReference>
<dbReference type="SMART" id="SM00409">
    <property type="entry name" value="IG"/>
    <property type="match status" value="1"/>
</dbReference>
<protein>
    <recommendedName>
        <fullName evidence="5">Ig-like domain-containing protein</fullName>
    </recommendedName>
</protein>
<dbReference type="Proteomes" id="UP000823561">
    <property type="component" value="Chromosome 20"/>
</dbReference>
<dbReference type="InterPro" id="IPR051755">
    <property type="entry name" value="Ig-like_CS_Receptor"/>
</dbReference>
<evidence type="ECO:0000256" key="3">
    <source>
        <dbReference type="SAM" id="Phobius"/>
    </source>
</evidence>
<evidence type="ECO:0000256" key="2">
    <source>
        <dbReference type="ARBA" id="ARBA00023180"/>
    </source>
</evidence>
<dbReference type="Gene3D" id="2.60.40.10">
    <property type="entry name" value="Immunoglobulins"/>
    <property type="match status" value="2"/>
</dbReference>
<keyword evidence="7" id="KW-1185">Reference proteome</keyword>
<dbReference type="InterPro" id="IPR003599">
    <property type="entry name" value="Ig_sub"/>
</dbReference>
<keyword evidence="3" id="KW-1133">Transmembrane helix</keyword>
<evidence type="ECO:0000256" key="4">
    <source>
        <dbReference type="SAM" id="SignalP"/>
    </source>
</evidence>
<dbReference type="PANTHER" id="PTHR19971">
    <property type="entry name" value="SIGNAL-REGULATORY PROTEIN BETA"/>
    <property type="match status" value="1"/>
</dbReference>
<keyword evidence="4" id="KW-0732">Signal</keyword>
<evidence type="ECO:0000256" key="1">
    <source>
        <dbReference type="ARBA" id="ARBA00023157"/>
    </source>
</evidence>
<evidence type="ECO:0000313" key="7">
    <source>
        <dbReference type="Proteomes" id="UP000823561"/>
    </source>
</evidence>
<evidence type="ECO:0000259" key="5">
    <source>
        <dbReference type="PROSITE" id="PS50835"/>
    </source>
</evidence>
<dbReference type="InterPro" id="IPR003597">
    <property type="entry name" value="Ig_C1-set"/>
</dbReference>
<reference evidence="6" key="1">
    <citation type="submission" date="2020-10" db="EMBL/GenBank/DDBJ databases">
        <title>Chromosome-scale genome assembly of the Allis shad, Alosa alosa.</title>
        <authorList>
            <person name="Margot Z."/>
            <person name="Christophe K."/>
            <person name="Cabau C."/>
            <person name="Louis A."/>
            <person name="Berthelot C."/>
            <person name="Parey E."/>
            <person name="Roest Crollius H."/>
            <person name="Montfort J."/>
            <person name="Robinson-Rechavi M."/>
            <person name="Bucao C."/>
            <person name="Bouchez O."/>
            <person name="Gislard M."/>
            <person name="Lluch J."/>
            <person name="Milhes M."/>
            <person name="Lampietro C."/>
            <person name="Lopez Roques C."/>
            <person name="Donnadieu C."/>
            <person name="Braasch I."/>
            <person name="Desvignes T."/>
            <person name="Postlethwait J."/>
            <person name="Bobe J."/>
            <person name="Guiguen Y."/>
        </authorList>
    </citation>
    <scope>NUCLEOTIDE SEQUENCE</scope>
    <source>
        <strain evidence="6">M-15738</strain>
        <tissue evidence="6">Blood</tissue>
    </source>
</reference>
<dbReference type="InterPro" id="IPR036179">
    <property type="entry name" value="Ig-like_dom_sf"/>
</dbReference>
<dbReference type="InterPro" id="IPR007110">
    <property type="entry name" value="Ig-like_dom"/>
</dbReference>
<dbReference type="InterPro" id="IPR013783">
    <property type="entry name" value="Ig-like_fold"/>
</dbReference>
<keyword evidence="3" id="KW-0472">Membrane</keyword>
<organism evidence="6 7">
    <name type="scientific">Alosa alosa</name>
    <name type="common">allis shad</name>
    <dbReference type="NCBI Taxonomy" id="278164"/>
    <lineage>
        <taxon>Eukaryota</taxon>
        <taxon>Metazoa</taxon>
        <taxon>Chordata</taxon>
        <taxon>Craniata</taxon>
        <taxon>Vertebrata</taxon>
        <taxon>Euteleostomi</taxon>
        <taxon>Actinopterygii</taxon>
        <taxon>Neopterygii</taxon>
        <taxon>Teleostei</taxon>
        <taxon>Clupei</taxon>
        <taxon>Clupeiformes</taxon>
        <taxon>Clupeoidei</taxon>
        <taxon>Clupeidae</taxon>
        <taxon>Alosa</taxon>
    </lineage>
</organism>
<keyword evidence="1" id="KW-1015">Disulfide bond</keyword>
<keyword evidence="2" id="KW-0325">Glycoprotein</keyword>
<comment type="caution">
    <text evidence="6">The sequence shown here is derived from an EMBL/GenBank/DDBJ whole genome shotgun (WGS) entry which is preliminary data.</text>
</comment>
<feature type="domain" description="Ig-like" evidence="5">
    <location>
        <begin position="128"/>
        <end position="230"/>
    </location>
</feature>
<dbReference type="SUPFAM" id="SSF48726">
    <property type="entry name" value="Immunoglobulin"/>
    <property type="match status" value="2"/>
</dbReference>
<dbReference type="Pfam" id="PF13927">
    <property type="entry name" value="Ig_3"/>
    <property type="match status" value="1"/>
</dbReference>
<keyword evidence="3" id="KW-0812">Transmembrane</keyword>
<dbReference type="AlphaFoldDB" id="A0AAV6FNG7"/>
<accession>A0AAV6FNG7</accession>
<feature type="transmembrane region" description="Helical" evidence="3">
    <location>
        <begin position="242"/>
        <end position="264"/>
    </location>
</feature>
<dbReference type="Pfam" id="PF07654">
    <property type="entry name" value="C1-set"/>
    <property type="match status" value="1"/>
</dbReference>
<evidence type="ECO:0000313" key="6">
    <source>
        <dbReference type="EMBL" id="KAG5264359.1"/>
    </source>
</evidence>